<accession>A0A1B6ME80</accession>
<dbReference type="EMBL" id="GEBQ01005755">
    <property type="protein sequence ID" value="JAT34222.1"/>
    <property type="molecule type" value="Transcribed_RNA"/>
</dbReference>
<organism evidence="2">
    <name type="scientific">Graphocephala atropunctata</name>
    <dbReference type="NCBI Taxonomy" id="36148"/>
    <lineage>
        <taxon>Eukaryota</taxon>
        <taxon>Metazoa</taxon>
        <taxon>Ecdysozoa</taxon>
        <taxon>Arthropoda</taxon>
        <taxon>Hexapoda</taxon>
        <taxon>Insecta</taxon>
        <taxon>Pterygota</taxon>
        <taxon>Neoptera</taxon>
        <taxon>Paraneoptera</taxon>
        <taxon>Hemiptera</taxon>
        <taxon>Auchenorrhyncha</taxon>
        <taxon>Membracoidea</taxon>
        <taxon>Cicadellidae</taxon>
        <taxon>Cicadellinae</taxon>
        <taxon>Cicadellini</taxon>
        <taxon>Graphocephala</taxon>
    </lineage>
</organism>
<evidence type="ECO:0000256" key="1">
    <source>
        <dbReference type="SAM" id="MobiDB-lite"/>
    </source>
</evidence>
<evidence type="ECO:0000313" key="2">
    <source>
        <dbReference type="EMBL" id="JAT34222.1"/>
    </source>
</evidence>
<feature type="non-terminal residue" evidence="2">
    <location>
        <position position="475"/>
    </location>
</feature>
<reference evidence="2" key="1">
    <citation type="submission" date="2015-11" db="EMBL/GenBank/DDBJ databases">
        <title>De novo transcriptome assembly of four potential Pierce s Disease insect vectors from Arizona vineyards.</title>
        <authorList>
            <person name="Tassone E.E."/>
        </authorList>
    </citation>
    <scope>NUCLEOTIDE SEQUENCE</scope>
</reference>
<proteinExistence type="predicted"/>
<feature type="region of interest" description="Disordered" evidence="1">
    <location>
        <begin position="67"/>
        <end position="98"/>
    </location>
</feature>
<gene>
    <name evidence="2" type="ORF">g.10216</name>
</gene>
<dbReference type="AlphaFoldDB" id="A0A1B6ME80"/>
<feature type="non-terminal residue" evidence="2">
    <location>
        <position position="1"/>
    </location>
</feature>
<name>A0A1B6ME80_9HEMI</name>
<protein>
    <submittedName>
        <fullName evidence="2">Uncharacterized protein</fullName>
    </submittedName>
</protein>
<sequence length="475" mass="54261">DESSVGLERVEVPVNKLLKDGWLFDSYMSEVKMFTFRVLKEVIAQSSSVIQPNTRLEELCINVVDSPGASSQTTPPAKPTNLLATPHPSDNTWPERDPNKPFNEVDKSVFEPLLGSHTCLETGRKRLYVGKPQLSNLYPKTFKIEDLELSDGMAEQRVTLNDQTDMELGILTEGYFTVRFPCVMPYIVYTYKYRSSTGSGELVIKNYDEPMTIQVVFMMQPHGACSFMDWTVTDGKKMAFKTLLEFRSKSGDREETALTPEVVKKSWQKDYKDTMVQFVYMIFREAVFPKSSALKNGPDIRQICNDFSIYRDDNITAPPNEVPEGVWPDDGWPPRGPNRPFIEVDVKEVDKLVGRHQCLQESSKRVYIGRPELSDNYLESVQYMDLALTHGFVEQRITINKGAELEVRHNRENYHTVSIPCVVPVVLFLYKYYISSDKARGRVRVDLLEDPVTLQVTIRENSGECSFVEGSFKDD</sequence>